<dbReference type="GO" id="GO:0032259">
    <property type="term" value="P:methylation"/>
    <property type="evidence" value="ECO:0007669"/>
    <property type="project" value="UniProtKB-KW"/>
</dbReference>
<feature type="region of interest" description="Disordered" evidence="1">
    <location>
        <begin position="239"/>
        <end position="269"/>
    </location>
</feature>
<dbReference type="Proteomes" id="UP000605361">
    <property type="component" value="Unassembled WGS sequence"/>
</dbReference>
<keyword evidence="3" id="KW-1185">Reference proteome</keyword>
<dbReference type="AlphaFoldDB" id="A0A931AMH4"/>
<feature type="region of interest" description="Disordered" evidence="1">
    <location>
        <begin position="59"/>
        <end position="129"/>
    </location>
</feature>
<dbReference type="Gene3D" id="3.40.50.150">
    <property type="entry name" value="Vaccinia Virus protein VP39"/>
    <property type="match status" value="1"/>
</dbReference>
<proteinExistence type="predicted"/>
<evidence type="ECO:0000256" key="1">
    <source>
        <dbReference type="SAM" id="MobiDB-lite"/>
    </source>
</evidence>
<dbReference type="GO" id="GO:0008168">
    <property type="term" value="F:methyltransferase activity"/>
    <property type="evidence" value="ECO:0007669"/>
    <property type="project" value="UniProtKB-KW"/>
</dbReference>
<dbReference type="Pfam" id="PF04672">
    <property type="entry name" value="Methyltransf_19"/>
    <property type="match status" value="1"/>
</dbReference>
<gene>
    <name evidence="2" type="ORF">ITP53_47145</name>
</gene>
<dbReference type="EMBL" id="JADOGI010000257">
    <property type="protein sequence ID" value="MBF8193124.1"/>
    <property type="molecule type" value="Genomic_DNA"/>
</dbReference>
<feature type="region of interest" description="Disordered" evidence="1">
    <location>
        <begin position="1"/>
        <end position="29"/>
    </location>
</feature>
<dbReference type="InterPro" id="IPR006764">
    <property type="entry name" value="SAM_dep_MeTrfase_SAV2177_type"/>
</dbReference>
<name>A0A931AMH4_9ACTN</name>
<evidence type="ECO:0000313" key="2">
    <source>
        <dbReference type="EMBL" id="MBF8193124.1"/>
    </source>
</evidence>
<accession>A0A931AMH4</accession>
<protein>
    <submittedName>
        <fullName evidence="2">SAM-dependent methyltransferase</fullName>
    </submittedName>
</protein>
<feature type="compositionally biased region" description="Basic and acidic residues" evidence="1">
    <location>
        <begin position="71"/>
        <end position="83"/>
    </location>
</feature>
<evidence type="ECO:0000313" key="3">
    <source>
        <dbReference type="Proteomes" id="UP000605361"/>
    </source>
</evidence>
<dbReference type="InterPro" id="IPR029063">
    <property type="entry name" value="SAM-dependent_MTases_sf"/>
</dbReference>
<feature type="compositionally biased region" description="Basic and acidic residues" evidence="1">
    <location>
        <begin position="241"/>
        <end position="252"/>
    </location>
</feature>
<keyword evidence="2" id="KW-0489">Methyltransferase</keyword>
<reference evidence="2" key="1">
    <citation type="submission" date="2020-11" db="EMBL/GenBank/DDBJ databases">
        <title>Whole-genome analyses of Nonomuraea sp. K274.</title>
        <authorList>
            <person name="Veyisoglu A."/>
        </authorList>
    </citation>
    <scope>NUCLEOTIDE SEQUENCE</scope>
    <source>
        <strain evidence="2">K274</strain>
    </source>
</reference>
<organism evidence="2 3">
    <name type="scientific">Nonomuraea cypriaca</name>
    <dbReference type="NCBI Taxonomy" id="1187855"/>
    <lineage>
        <taxon>Bacteria</taxon>
        <taxon>Bacillati</taxon>
        <taxon>Actinomycetota</taxon>
        <taxon>Actinomycetes</taxon>
        <taxon>Streptosporangiales</taxon>
        <taxon>Streptosporangiaceae</taxon>
        <taxon>Nonomuraea</taxon>
    </lineage>
</organism>
<comment type="caution">
    <text evidence="2">The sequence shown here is derived from an EMBL/GenBank/DDBJ whole genome shotgun (WGS) entry which is preliminary data.</text>
</comment>
<sequence>MERAAPYIGHPLPTRPYSASDQPKPGAHEKGWVKGRIGWFRRNHLVPVPSLNLHLSGDRVRSVSAGGGARGRCESRRNADHQLRHWTRFPAESRGGRSSRQSPRLRAQAASRPVGGPPPCRQSARRRRSALPRWGGVRWPLQGLPCRRDPNLPLSHGHPSHQFPTRLGRGSAHLLSLFFGLTAALHLDRQLLPHDPATWEKVTQIYTDGGTPVQFRAKKDVARFFDGFDLLDPGISVGHRWRPDPDDSRDPEEPTDATVSLWAGVGIKP</sequence>
<feature type="compositionally biased region" description="Low complexity" evidence="1">
    <location>
        <begin position="96"/>
        <end position="106"/>
    </location>
</feature>
<keyword evidence="2" id="KW-0808">Transferase</keyword>